<keyword evidence="2" id="KW-1185">Reference proteome</keyword>
<name>A0ACC1P7B1_9PEZI</name>
<accession>A0ACC1P7B1</accession>
<proteinExistence type="predicted"/>
<dbReference type="EMBL" id="JAPDGR010000793">
    <property type="protein sequence ID" value="KAJ2987423.1"/>
    <property type="molecule type" value="Genomic_DNA"/>
</dbReference>
<protein>
    <submittedName>
        <fullName evidence="1">Uncharacterized protein</fullName>
    </submittedName>
</protein>
<gene>
    <name evidence="1" type="ORF">NUW58_g4517</name>
</gene>
<organism evidence="1 2">
    <name type="scientific">Xylaria curta</name>
    <dbReference type="NCBI Taxonomy" id="42375"/>
    <lineage>
        <taxon>Eukaryota</taxon>
        <taxon>Fungi</taxon>
        <taxon>Dikarya</taxon>
        <taxon>Ascomycota</taxon>
        <taxon>Pezizomycotina</taxon>
        <taxon>Sordariomycetes</taxon>
        <taxon>Xylariomycetidae</taxon>
        <taxon>Xylariales</taxon>
        <taxon>Xylariaceae</taxon>
        <taxon>Xylaria</taxon>
    </lineage>
</organism>
<comment type="caution">
    <text evidence="1">The sequence shown here is derived from an EMBL/GenBank/DDBJ whole genome shotgun (WGS) entry which is preliminary data.</text>
</comment>
<dbReference type="Proteomes" id="UP001143856">
    <property type="component" value="Unassembled WGS sequence"/>
</dbReference>
<evidence type="ECO:0000313" key="1">
    <source>
        <dbReference type="EMBL" id="KAJ2987423.1"/>
    </source>
</evidence>
<evidence type="ECO:0000313" key="2">
    <source>
        <dbReference type="Proteomes" id="UP001143856"/>
    </source>
</evidence>
<sequence length="208" mass="22820">MEAKAVYVLVLSYFWELAMASFRNNFSNVTRHTDLLLEWDHSDATEYPLVIHAIVLNKTDGYGVNAIEADISIGLTDGSFLWGDLPFPLPFLSTATYKLQVLSQQHAGGMMPHVVVASSPPFTILPGPVDQNGGNTWQPTTDETANEPPGPTNSSHSEGRPNSDTAIAAGLVVPFVVGIAAFIFLWVRRRQKRVMEEQRKARAGLVID</sequence>
<reference evidence="1" key="1">
    <citation type="submission" date="2022-10" db="EMBL/GenBank/DDBJ databases">
        <title>Genome Sequence of Xylaria curta.</title>
        <authorList>
            <person name="Buettner E."/>
        </authorList>
    </citation>
    <scope>NUCLEOTIDE SEQUENCE</scope>
    <source>
        <strain evidence="1">Babe10</strain>
    </source>
</reference>